<feature type="compositionally biased region" description="Pro residues" evidence="1">
    <location>
        <begin position="103"/>
        <end position="116"/>
    </location>
</feature>
<protein>
    <submittedName>
        <fullName evidence="2">Uncharacterized protein</fullName>
    </submittedName>
</protein>
<gene>
    <name evidence="2" type="ORF">FLM9_869</name>
</gene>
<feature type="region of interest" description="Disordered" evidence="1">
    <location>
        <begin position="69"/>
        <end position="166"/>
    </location>
</feature>
<evidence type="ECO:0000313" key="3">
    <source>
        <dbReference type="Proteomes" id="UP000182631"/>
    </source>
</evidence>
<name>A0A171DGJ6_9SYNE</name>
<evidence type="ECO:0000313" key="2">
    <source>
        <dbReference type="EMBL" id="SAY38833.1"/>
    </source>
</evidence>
<dbReference type="RefSeq" id="WP_143324593.1">
    <property type="nucleotide sequence ID" value="NZ_FITM01000094.1"/>
</dbReference>
<dbReference type="AlphaFoldDB" id="A0A171DGJ6"/>
<sequence length="166" mass="17654">MPTIPPEKASQRATTAGRGGPSGKTSGGKNRKSWWRSPWIPLGHLVAGLALSLGFHVTFRLWDQTKTYEPLDLSPPFAAKPLPGTSLDSLMRRYGSQLSPLLNPTPPPDRPVPPPLVLTTDRPANGPAPAVTQTTAERRDDGPALNQPTPAPPPPLRSGATQLSVP</sequence>
<accession>A0A171DGJ6</accession>
<feature type="region of interest" description="Disordered" evidence="1">
    <location>
        <begin position="1"/>
        <end position="33"/>
    </location>
</feature>
<evidence type="ECO:0000256" key="1">
    <source>
        <dbReference type="SAM" id="MobiDB-lite"/>
    </source>
</evidence>
<proteinExistence type="predicted"/>
<keyword evidence="3" id="KW-1185">Reference proteome</keyword>
<dbReference type="EMBL" id="FITM01000094">
    <property type="protein sequence ID" value="SAY38833.1"/>
    <property type="molecule type" value="Genomic_DNA"/>
</dbReference>
<feature type="compositionally biased region" description="Gly residues" evidence="1">
    <location>
        <begin position="17"/>
        <end position="26"/>
    </location>
</feature>
<dbReference type="OrthoDB" id="561650at2"/>
<dbReference type="Proteomes" id="UP000182631">
    <property type="component" value="Unassembled WGS sequence"/>
</dbReference>
<organism evidence="2 3">
    <name type="scientific">Candidatus Synechococcus spongiarum</name>
    <dbReference type="NCBI Taxonomy" id="431041"/>
    <lineage>
        <taxon>Bacteria</taxon>
        <taxon>Bacillati</taxon>
        <taxon>Cyanobacteriota</taxon>
        <taxon>Cyanophyceae</taxon>
        <taxon>Synechococcales</taxon>
        <taxon>Synechococcaceae</taxon>
        <taxon>Synechococcus</taxon>
    </lineage>
</organism>
<reference evidence="3" key="1">
    <citation type="submission" date="2016-02" db="EMBL/GenBank/DDBJ databases">
        <authorList>
            <person name="liu f."/>
        </authorList>
    </citation>
    <scope>NUCLEOTIDE SEQUENCE [LARGE SCALE GENOMIC DNA]</scope>
</reference>